<dbReference type="PANTHER" id="PTHR48111:SF1">
    <property type="entry name" value="TWO-COMPONENT RESPONSE REGULATOR ORR33"/>
    <property type="match status" value="1"/>
</dbReference>
<evidence type="ECO:0000313" key="11">
    <source>
        <dbReference type="EMBL" id="SMF59177.1"/>
    </source>
</evidence>
<feature type="domain" description="Response regulatory" evidence="9">
    <location>
        <begin position="29"/>
        <end position="144"/>
    </location>
</feature>
<feature type="DNA-binding region" description="OmpR/PhoB-type" evidence="7">
    <location>
        <begin position="155"/>
        <end position="260"/>
    </location>
</feature>
<dbReference type="CDD" id="cd00383">
    <property type="entry name" value="trans_reg_C"/>
    <property type="match status" value="1"/>
</dbReference>
<dbReference type="EMBL" id="FWZX01000022">
    <property type="protein sequence ID" value="SMF59177.1"/>
    <property type="molecule type" value="Genomic_DNA"/>
</dbReference>
<dbReference type="InterPro" id="IPR016032">
    <property type="entry name" value="Sig_transdc_resp-reg_C-effctor"/>
</dbReference>
<evidence type="ECO:0000256" key="4">
    <source>
        <dbReference type="ARBA" id="ARBA00023125"/>
    </source>
</evidence>
<feature type="region of interest" description="Disordered" evidence="8">
    <location>
        <begin position="1"/>
        <end position="21"/>
    </location>
</feature>
<dbReference type="InterPro" id="IPR036388">
    <property type="entry name" value="WH-like_DNA-bd_sf"/>
</dbReference>
<evidence type="ECO:0000259" key="10">
    <source>
        <dbReference type="PROSITE" id="PS51755"/>
    </source>
</evidence>
<evidence type="ECO:0000256" key="1">
    <source>
        <dbReference type="ARBA" id="ARBA00022553"/>
    </source>
</evidence>
<dbReference type="PROSITE" id="PS50110">
    <property type="entry name" value="RESPONSE_REGULATORY"/>
    <property type="match status" value="1"/>
</dbReference>
<evidence type="ECO:0000256" key="5">
    <source>
        <dbReference type="ARBA" id="ARBA00023163"/>
    </source>
</evidence>
<dbReference type="SUPFAM" id="SSF46894">
    <property type="entry name" value="C-terminal effector domain of the bipartite response regulators"/>
    <property type="match status" value="1"/>
</dbReference>
<dbReference type="GO" id="GO:0000156">
    <property type="term" value="F:phosphorelay response regulator activity"/>
    <property type="evidence" value="ECO:0007669"/>
    <property type="project" value="TreeGrafter"/>
</dbReference>
<feature type="modified residue" description="4-aspartylphosphate" evidence="6">
    <location>
        <position position="79"/>
    </location>
</feature>
<organism evidence="11 12">
    <name type="scientific">Tistlia consotensis USBA 355</name>
    <dbReference type="NCBI Taxonomy" id="560819"/>
    <lineage>
        <taxon>Bacteria</taxon>
        <taxon>Pseudomonadati</taxon>
        <taxon>Pseudomonadota</taxon>
        <taxon>Alphaproteobacteria</taxon>
        <taxon>Rhodospirillales</taxon>
        <taxon>Rhodovibrionaceae</taxon>
        <taxon>Tistlia</taxon>
    </lineage>
</organism>
<dbReference type="SUPFAM" id="SSF52172">
    <property type="entry name" value="CheY-like"/>
    <property type="match status" value="1"/>
</dbReference>
<gene>
    <name evidence="11" type="ORF">SAMN05428998_12279</name>
</gene>
<keyword evidence="1 6" id="KW-0597">Phosphoprotein</keyword>
<dbReference type="GO" id="GO:0006355">
    <property type="term" value="P:regulation of DNA-templated transcription"/>
    <property type="evidence" value="ECO:0007669"/>
    <property type="project" value="InterPro"/>
</dbReference>
<dbReference type="Gene3D" id="1.10.10.10">
    <property type="entry name" value="Winged helix-like DNA-binding domain superfamily/Winged helix DNA-binding domain"/>
    <property type="match status" value="1"/>
</dbReference>
<dbReference type="SMART" id="SM00448">
    <property type="entry name" value="REC"/>
    <property type="match status" value="1"/>
</dbReference>
<dbReference type="Gene3D" id="3.40.50.2300">
    <property type="match status" value="1"/>
</dbReference>
<dbReference type="CDD" id="cd00156">
    <property type="entry name" value="REC"/>
    <property type="match status" value="1"/>
</dbReference>
<evidence type="ECO:0000256" key="6">
    <source>
        <dbReference type="PROSITE-ProRule" id="PRU00169"/>
    </source>
</evidence>
<dbReference type="Pfam" id="PF00486">
    <property type="entry name" value="Trans_reg_C"/>
    <property type="match status" value="1"/>
</dbReference>
<evidence type="ECO:0000256" key="8">
    <source>
        <dbReference type="SAM" id="MobiDB-lite"/>
    </source>
</evidence>
<feature type="domain" description="OmpR/PhoB-type" evidence="10">
    <location>
        <begin position="155"/>
        <end position="260"/>
    </location>
</feature>
<evidence type="ECO:0000256" key="7">
    <source>
        <dbReference type="PROSITE-ProRule" id="PRU01091"/>
    </source>
</evidence>
<dbReference type="InterPro" id="IPR011006">
    <property type="entry name" value="CheY-like_superfamily"/>
</dbReference>
<dbReference type="Proteomes" id="UP000192917">
    <property type="component" value="Unassembled WGS sequence"/>
</dbReference>
<evidence type="ECO:0000256" key="3">
    <source>
        <dbReference type="ARBA" id="ARBA00023015"/>
    </source>
</evidence>
<dbReference type="SMART" id="SM00862">
    <property type="entry name" value="Trans_reg_C"/>
    <property type="match status" value="1"/>
</dbReference>
<dbReference type="InterPro" id="IPR001867">
    <property type="entry name" value="OmpR/PhoB-type_DNA-bd"/>
</dbReference>
<keyword evidence="5" id="KW-0804">Transcription</keyword>
<feature type="region of interest" description="Disordered" evidence="8">
    <location>
        <begin position="297"/>
        <end position="348"/>
    </location>
</feature>
<proteinExistence type="predicted"/>
<evidence type="ECO:0000256" key="2">
    <source>
        <dbReference type="ARBA" id="ARBA00023012"/>
    </source>
</evidence>
<evidence type="ECO:0000259" key="9">
    <source>
        <dbReference type="PROSITE" id="PS50110"/>
    </source>
</evidence>
<dbReference type="GO" id="GO:0005829">
    <property type="term" value="C:cytosol"/>
    <property type="evidence" value="ECO:0007669"/>
    <property type="project" value="TreeGrafter"/>
</dbReference>
<dbReference type="PROSITE" id="PS51755">
    <property type="entry name" value="OMPR_PHOB"/>
    <property type="match status" value="1"/>
</dbReference>
<dbReference type="GO" id="GO:0032993">
    <property type="term" value="C:protein-DNA complex"/>
    <property type="evidence" value="ECO:0007669"/>
    <property type="project" value="TreeGrafter"/>
</dbReference>
<dbReference type="PANTHER" id="PTHR48111">
    <property type="entry name" value="REGULATOR OF RPOS"/>
    <property type="match status" value="1"/>
</dbReference>
<dbReference type="STRING" id="560819.SAMN05428998_12279"/>
<accession>A0A1Y6CEI5</accession>
<protein>
    <submittedName>
        <fullName evidence="11">Two-component system, OmpR family, response regulator ChvI</fullName>
    </submittedName>
</protein>
<sequence>MSSLAQLRPPRSGAAPAEGPQMTESPLIRILLIDDDDLFRRSLARSLADQDFQVTECNDGQIGLDLLRHDRSFDLIFLDWGMSDRSGLEVMCEIKAVGIGIPVVFLTDRASERNEAIALDNGAADFLDKSRSAAVLARRIRILVGSRRGPRGEAAEVLRVGPLEIQSRKSRAYWNGTPVPLTATEFRVVQLLASRAGEDVAYRAIYDVVHGRGFIAGDGAQGYRTNVRSMIKRIRQKFRELDEGFEAIENYPGVGYLWREEPPKAGPAADGAAAPVDVLDKLSRLPFVRSVASWRRRQDQASDGLLRLAPASGTGGGVPRPAQDAEAVETGAPSEPLRATARSQPERG</sequence>
<dbReference type="InterPro" id="IPR039420">
    <property type="entry name" value="WalR-like"/>
</dbReference>
<dbReference type="AlphaFoldDB" id="A0A1Y6CEI5"/>
<evidence type="ECO:0000313" key="12">
    <source>
        <dbReference type="Proteomes" id="UP000192917"/>
    </source>
</evidence>
<keyword evidence="2" id="KW-0902">Two-component regulatory system</keyword>
<keyword evidence="12" id="KW-1185">Reference proteome</keyword>
<dbReference type="Pfam" id="PF00072">
    <property type="entry name" value="Response_reg"/>
    <property type="match status" value="1"/>
</dbReference>
<keyword evidence="4 7" id="KW-0238">DNA-binding</keyword>
<dbReference type="GO" id="GO:0000976">
    <property type="term" value="F:transcription cis-regulatory region binding"/>
    <property type="evidence" value="ECO:0007669"/>
    <property type="project" value="TreeGrafter"/>
</dbReference>
<name>A0A1Y6CEI5_9PROT</name>
<keyword evidence="3" id="KW-0805">Transcription regulation</keyword>
<dbReference type="InterPro" id="IPR001789">
    <property type="entry name" value="Sig_transdc_resp-reg_receiver"/>
</dbReference>
<reference evidence="11 12" key="1">
    <citation type="submission" date="2017-04" db="EMBL/GenBank/DDBJ databases">
        <authorList>
            <person name="Afonso C.L."/>
            <person name="Miller P.J."/>
            <person name="Scott M.A."/>
            <person name="Spackman E."/>
            <person name="Goraichik I."/>
            <person name="Dimitrov K.M."/>
            <person name="Suarez D.L."/>
            <person name="Swayne D.E."/>
        </authorList>
    </citation>
    <scope>NUCLEOTIDE SEQUENCE [LARGE SCALE GENOMIC DNA]</scope>
    <source>
        <strain evidence="11 12">USBA 355</strain>
    </source>
</reference>